<dbReference type="EMBL" id="JBCIVJ010000004">
    <property type="protein sequence ID" value="MEN0578764.1"/>
    <property type="molecule type" value="Genomic_DNA"/>
</dbReference>
<dbReference type="RefSeq" id="WP_343193504.1">
    <property type="nucleotide sequence ID" value="NZ_JBCIVJ010000004.1"/>
</dbReference>
<organism evidence="1 2">
    <name type="scientific">Phytobacter palmae</name>
    <dbReference type="NCBI Taxonomy" id="1855371"/>
    <lineage>
        <taxon>Bacteria</taxon>
        <taxon>Pseudomonadati</taxon>
        <taxon>Pseudomonadota</taxon>
        <taxon>Gammaproteobacteria</taxon>
        <taxon>Enterobacterales</taxon>
        <taxon>Enterobacteriaceae</taxon>
        <taxon>Phytobacter</taxon>
    </lineage>
</organism>
<keyword evidence="2" id="KW-1185">Reference proteome</keyword>
<accession>A0ABU9V2E2</accession>
<sequence>MRINVDIDALAGDINQRLDPDSIAIDGRDMRDRLAFVAAIADLIVFYDEHNQAAGNWRALVLKDPAILLAVMGKTAYQPLHFRFNQLQKRLKELQALPATASPNDEDKQAVAHLFSLLDSMFGQINTWHHYLPQSAVTFPLQKFVSEEVNATLSPCLWRRVDMQIWLAQAWPDCPLPELDLSLFGDAWQFRGAQFSRPRSPQEVLSTLERLYQQVFSFFVQVISHANRAFSELREEQNDYPDTSLIIAFNRLLEFSRAGLNSFSRRHLDFYYQRLLHQQQRPALPDHTVICLTPVAGISPVILPAGTPFMAGQDSQKQPIIFATQQAMEINTARPGPIISSRYAKDNNGDWQQYVNTLAAANQIRRDADNTVLASDWFGNSAPQTQPQGFAFASSMLWLASGTREVTLTFTFAQTVDAGPWQRAAIALSGAQQWLDATAYGVWQQGDNAQQLVLTLTLDCAFPPVSAFTAGSVGLFADTAPCCRVTLPAQVDLRKPPRLLSLTITVNVTQSEAFSLSNDNGPMAADKVMPVFGPIPEVGHHCYLNAPELFGKPLSGLSLQLFWDNQPPDFAGYYATWNHWADEDDEEAKTWSNSAFRVTWQANSAMGWQILPAMLTIAPPSGAEPPPPASAARRSWWQRIWQRLHSTPYTFYATEPQLPGGLFAQRETGKTCLNAPSSTWTFRFPTALSWNTQSASTGPGMRMTLIAPGPGFGFNLYPQLVADISLENAKALMSLFGKSDTTPMPNLPWVPKANRALVNYQASQYLDFTRPLTTNTDFTLIHQGTLTDYCYFRKLAGEERAQLSLATMALQPGATHAPGLALFQGVNQAAGSLFFSLAQVAVPCRLSLFIELTQEVDPEGATAEIQLFYWSVNGWQALSVVSDETGGLRRSGIMVLDLPQDMALDSPVLTAQVTPGQPCGWLLMTQNVAQRVQVVYCNTLAVRVQRQLNVTLSPGEQPKLPAGSIVAPLITQPAIAGVIQPFDSIGGSPAEDTIMFRQRVSQRLRTKDRLSSQWDSLTLTREVFPGAFYTRILPATRPGDVCVGVIPRYDNAGAIGALRPAVSADGLQLIRQYLARRLSAMAQVSVCNFQYEPVQVIATLVIGAWVNANDLMQSLTQGITLFLSPWIAAAQAQYSVSSGVSHGAVLSFLASFDGVTAVQRLQLCKSGADNGEESYATDGLLVPTDARRVLVSALTHQLTFIRASSDGPALAAASATLSMPQNTLSEAW</sequence>
<dbReference type="Proteomes" id="UP001411173">
    <property type="component" value="Unassembled WGS sequence"/>
</dbReference>
<comment type="caution">
    <text evidence="1">The sequence shown here is derived from an EMBL/GenBank/DDBJ whole genome shotgun (WGS) entry which is preliminary data.</text>
</comment>
<reference evidence="1 2" key="1">
    <citation type="submission" date="2024-02" db="EMBL/GenBank/DDBJ databases">
        <title>Whole genome of MDR Enterobacteriaceae from southern Thailand.</title>
        <authorList>
            <person name="Surachat K."/>
        </authorList>
    </citation>
    <scope>NUCLEOTIDE SEQUENCE [LARGE SCALE GENOMIC DNA]</scope>
    <source>
        <strain evidence="1 2">PSU_29</strain>
    </source>
</reference>
<evidence type="ECO:0000313" key="2">
    <source>
        <dbReference type="Proteomes" id="UP001411173"/>
    </source>
</evidence>
<gene>
    <name evidence="1" type="ORF">AAIG39_07040</name>
</gene>
<evidence type="ECO:0008006" key="3">
    <source>
        <dbReference type="Google" id="ProtNLM"/>
    </source>
</evidence>
<name>A0ABU9V2E2_9ENTR</name>
<evidence type="ECO:0000313" key="1">
    <source>
        <dbReference type="EMBL" id="MEN0578764.1"/>
    </source>
</evidence>
<proteinExistence type="predicted"/>
<protein>
    <recommendedName>
        <fullName evidence="3">Baseplate protein J-like domain-containing protein</fullName>
    </recommendedName>
</protein>